<dbReference type="InterPro" id="IPR041679">
    <property type="entry name" value="DNA2/NAM7-like_C"/>
</dbReference>
<reference evidence="4" key="3">
    <citation type="submission" date="2025-08" db="UniProtKB">
        <authorList>
            <consortium name="RefSeq"/>
        </authorList>
    </citation>
    <scope>IDENTIFICATION</scope>
    <source>
        <tissue evidence="4">Whole organism</tissue>
    </source>
</reference>
<dbReference type="PANTHER" id="PTHR10887">
    <property type="entry name" value="DNA2/NAM7 HELICASE FAMILY"/>
    <property type="match status" value="1"/>
</dbReference>
<feature type="domain" description="DNA2/NAM7 helicase helicase" evidence="1">
    <location>
        <begin position="460"/>
        <end position="689"/>
    </location>
</feature>
<evidence type="ECO:0000259" key="2">
    <source>
        <dbReference type="Pfam" id="PF13087"/>
    </source>
</evidence>
<keyword evidence="3" id="KW-1185">Reference proteome</keyword>
<evidence type="ECO:0000313" key="3">
    <source>
        <dbReference type="Proteomes" id="UP000694904"/>
    </source>
</evidence>
<evidence type="ECO:0000259" key="1">
    <source>
        <dbReference type="Pfam" id="PF13086"/>
    </source>
</evidence>
<dbReference type="CDD" id="cd17936">
    <property type="entry name" value="EEXXEc_NFX1"/>
    <property type="match status" value="1"/>
</dbReference>
<sequence>MSDSDDDWFNKDEDELVENLQQQLKQQVVNETHQERIDFCDRPNSYLQQLSFDDPQDAKSPGRFTTAEFAKALKMTALEMFLYLMSGPRNLFKDQILSNDSHKRVVQYVQILSILCQLELGGFDDQFLSGFATQSALFEHIKRVALKVFESSSKYSLDDETQLLLRGVKNLLIRAHRMGKLQPSGYELIEHFKTLISSCQIPQLLEHPLCVEFVKDLQVLPSVVYVKNEIYPNLDQLLRIDTVDTEAKIAPAPNTVDVARYIDWHRQLLCEDFMQPLRKYVQRLRAKNNLDELVTQNLLFPQTQLILNPVFKEADRNSLIFMKFVAPHKDDINYLQNVKGGTLLCFTTSFDFDNLILATVAYTSPDMIRQGYRSVEIAKQYNIGNIYNKTLIMFETPVFFEPYLRVHNYLSTCSADNFPMRRYIVEGEVNVRPPAYIRPDIKLTYYKTPFTAAEPPLETKLNQSQRGALGAALRNEFCLIQGPPGTGKTHLSVELVNTLLQNAERLKSGPIVVLTYTNDSLDKFLLKAAQYTDSIVRFGNQSRLPEIEKYNVRLMTEDHLVPPRLKRLWWSVKCEYKEQFERLQTLHADFDGSEPAYLEIQSTREQLQLVAEKINTLRTIFQFHQARDKALLAMTTSCAARLNFLFRLLKSKCFIFEEAAEIAEPHILACLTPYTEHVILIGDHKQLQPHTGNYTQQGLQVSLFERLITNDFPASVLNVQYRMRSCIAELLVPIFYDKLITDDSVQAYPNVPKMAKNMYFVNHTHPEEQMMDLSFINKHEAKELMNLLAHLRHDPSNIVILSPYNAQVEYIKSQLMKKRQNRYLVTSVDSYQGLEANVILLSLVRSNTAGKIGFLGLPNRVCVALSRARWGLYMIGNMETLQQGNSELWGAINAKLLAANAIGPVFPLATESTP</sequence>
<dbReference type="PANTHER" id="PTHR10887:SF341">
    <property type="entry name" value="NFX1-TYPE ZINC FINGER-CONTAINING PROTEIN 1"/>
    <property type="match status" value="1"/>
</dbReference>
<dbReference type="Pfam" id="PF13087">
    <property type="entry name" value="AAA_12"/>
    <property type="match status" value="1"/>
</dbReference>
<evidence type="ECO:0000313" key="4">
    <source>
        <dbReference type="RefSeq" id="XP_017874490.1"/>
    </source>
</evidence>
<protein>
    <submittedName>
        <fullName evidence="4">NFX1-type zinc finger-containing protein 1-like isoform X1</fullName>
    </submittedName>
</protein>
<reference evidence="3" key="2">
    <citation type="journal article" date="2016" name="G3 (Bethesda)">
        <title>Genome Evolution in Three Species of Cactophilic Drosophila.</title>
        <authorList>
            <person name="Sanchez-Flores A."/>
            <person name="Penazola F."/>
            <person name="Carpinteyro-Ponce J."/>
            <person name="Nazario-Yepiz N."/>
            <person name="Abreu-Goodger C."/>
            <person name="Machado C.A."/>
            <person name="Markow T.A."/>
        </authorList>
    </citation>
    <scope>NUCLEOTIDE SEQUENCE [LARGE SCALE GENOMIC DNA]</scope>
</reference>
<accession>A0ABM1Q4V4</accession>
<dbReference type="CDD" id="cd18808">
    <property type="entry name" value="SF1_C_Upf1"/>
    <property type="match status" value="1"/>
</dbReference>
<gene>
    <name evidence="4" type="primary">LOC108621588</name>
</gene>
<feature type="domain" description="DNA2/NAM7 helicase-like C-terminal" evidence="2">
    <location>
        <begin position="699"/>
        <end position="878"/>
    </location>
</feature>
<name>A0ABM1Q4V4_DROAR</name>
<dbReference type="InterPro" id="IPR047187">
    <property type="entry name" value="SF1_C_Upf1"/>
</dbReference>
<dbReference type="InterPro" id="IPR041677">
    <property type="entry name" value="DNA2/NAM7_AAA_11"/>
</dbReference>
<organism evidence="3 4">
    <name type="scientific">Drosophila arizonae</name>
    <name type="common">Fruit fly</name>
    <dbReference type="NCBI Taxonomy" id="7263"/>
    <lineage>
        <taxon>Eukaryota</taxon>
        <taxon>Metazoa</taxon>
        <taxon>Ecdysozoa</taxon>
        <taxon>Arthropoda</taxon>
        <taxon>Hexapoda</taxon>
        <taxon>Insecta</taxon>
        <taxon>Pterygota</taxon>
        <taxon>Neoptera</taxon>
        <taxon>Endopterygota</taxon>
        <taxon>Diptera</taxon>
        <taxon>Brachycera</taxon>
        <taxon>Muscomorpha</taxon>
        <taxon>Ephydroidea</taxon>
        <taxon>Drosophilidae</taxon>
        <taxon>Drosophila</taxon>
    </lineage>
</organism>
<proteinExistence type="predicted"/>
<dbReference type="GeneID" id="108621588"/>
<dbReference type="Gene3D" id="3.40.50.300">
    <property type="entry name" value="P-loop containing nucleotide triphosphate hydrolases"/>
    <property type="match status" value="2"/>
</dbReference>
<dbReference type="SUPFAM" id="SSF52540">
    <property type="entry name" value="P-loop containing nucleoside triphosphate hydrolases"/>
    <property type="match status" value="1"/>
</dbReference>
<reference evidence="3" key="1">
    <citation type="journal article" date="1997" name="Nucleic Acids Res.">
        <title>tRNAscan-SE: a program for improved detection of transfer RNA genes in genomic sequence.</title>
        <authorList>
            <person name="Lowe T.M."/>
            <person name="Eddy S.R."/>
        </authorList>
    </citation>
    <scope>NUCLEOTIDE SEQUENCE [LARGE SCALE GENOMIC DNA]</scope>
</reference>
<dbReference type="InterPro" id="IPR027417">
    <property type="entry name" value="P-loop_NTPase"/>
</dbReference>
<dbReference type="RefSeq" id="XP_017874490.1">
    <property type="nucleotide sequence ID" value="XM_018019001.1"/>
</dbReference>
<dbReference type="InterPro" id="IPR045055">
    <property type="entry name" value="DNA2/NAM7-like"/>
</dbReference>
<dbReference type="Pfam" id="PF13086">
    <property type="entry name" value="AAA_11"/>
    <property type="match status" value="1"/>
</dbReference>
<dbReference type="Proteomes" id="UP000694904">
    <property type="component" value="Chromosome 2"/>
</dbReference>